<accession>A0A0C9WHJ0</accession>
<evidence type="ECO:0000313" key="3">
    <source>
        <dbReference type="Proteomes" id="UP000054477"/>
    </source>
</evidence>
<dbReference type="Proteomes" id="UP000054477">
    <property type="component" value="Unassembled WGS sequence"/>
</dbReference>
<keyword evidence="1" id="KW-1133">Transmembrane helix</keyword>
<sequence length="94" mass="10632">MHRYHHHHSPPSVTDPTRIASATAREDFFTIFIINNPANTIYTSICHPSDVTPQTPAPVIGLTGTTLVCIWTWYVLNKYKYPIPDAQRKSRLAA</sequence>
<keyword evidence="1" id="KW-0472">Membrane</keyword>
<name>A0A0C9WHJ0_9AGAR</name>
<evidence type="ECO:0000313" key="2">
    <source>
        <dbReference type="EMBL" id="KIJ91279.1"/>
    </source>
</evidence>
<gene>
    <name evidence="2" type="ORF">K443DRAFT_492387</name>
</gene>
<dbReference type="AlphaFoldDB" id="A0A0C9WHJ0"/>
<proteinExistence type="predicted"/>
<keyword evidence="3" id="KW-1185">Reference proteome</keyword>
<dbReference type="EMBL" id="KN839030">
    <property type="protein sequence ID" value="KIJ91279.1"/>
    <property type="molecule type" value="Genomic_DNA"/>
</dbReference>
<keyword evidence="1" id="KW-0812">Transmembrane</keyword>
<evidence type="ECO:0000256" key="1">
    <source>
        <dbReference type="SAM" id="Phobius"/>
    </source>
</evidence>
<organism evidence="2 3">
    <name type="scientific">Laccaria amethystina LaAM-08-1</name>
    <dbReference type="NCBI Taxonomy" id="1095629"/>
    <lineage>
        <taxon>Eukaryota</taxon>
        <taxon>Fungi</taxon>
        <taxon>Dikarya</taxon>
        <taxon>Basidiomycota</taxon>
        <taxon>Agaricomycotina</taxon>
        <taxon>Agaricomycetes</taxon>
        <taxon>Agaricomycetidae</taxon>
        <taxon>Agaricales</taxon>
        <taxon>Agaricineae</taxon>
        <taxon>Hydnangiaceae</taxon>
        <taxon>Laccaria</taxon>
    </lineage>
</organism>
<protein>
    <submittedName>
        <fullName evidence="2">Uncharacterized protein</fullName>
    </submittedName>
</protein>
<reference evidence="2 3" key="1">
    <citation type="submission" date="2014-04" db="EMBL/GenBank/DDBJ databases">
        <authorList>
            <consortium name="DOE Joint Genome Institute"/>
            <person name="Kuo A."/>
            <person name="Kohler A."/>
            <person name="Nagy L.G."/>
            <person name="Floudas D."/>
            <person name="Copeland A."/>
            <person name="Barry K.W."/>
            <person name="Cichocki N."/>
            <person name="Veneault-Fourrey C."/>
            <person name="LaButti K."/>
            <person name="Lindquist E.A."/>
            <person name="Lipzen A."/>
            <person name="Lundell T."/>
            <person name="Morin E."/>
            <person name="Murat C."/>
            <person name="Sun H."/>
            <person name="Tunlid A."/>
            <person name="Henrissat B."/>
            <person name="Grigoriev I.V."/>
            <person name="Hibbett D.S."/>
            <person name="Martin F."/>
            <person name="Nordberg H.P."/>
            <person name="Cantor M.N."/>
            <person name="Hua S.X."/>
        </authorList>
    </citation>
    <scope>NUCLEOTIDE SEQUENCE [LARGE SCALE GENOMIC DNA]</scope>
    <source>
        <strain evidence="2 3">LaAM-08-1</strain>
    </source>
</reference>
<feature type="transmembrane region" description="Helical" evidence="1">
    <location>
        <begin position="57"/>
        <end position="76"/>
    </location>
</feature>
<reference evidence="3" key="2">
    <citation type="submission" date="2015-01" db="EMBL/GenBank/DDBJ databases">
        <title>Evolutionary Origins and Diversification of the Mycorrhizal Mutualists.</title>
        <authorList>
            <consortium name="DOE Joint Genome Institute"/>
            <consortium name="Mycorrhizal Genomics Consortium"/>
            <person name="Kohler A."/>
            <person name="Kuo A."/>
            <person name="Nagy L.G."/>
            <person name="Floudas D."/>
            <person name="Copeland A."/>
            <person name="Barry K.W."/>
            <person name="Cichocki N."/>
            <person name="Veneault-Fourrey C."/>
            <person name="LaButti K."/>
            <person name="Lindquist E.A."/>
            <person name="Lipzen A."/>
            <person name="Lundell T."/>
            <person name="Morin E."/>
            <person name="Murat C."/>
            <person name="Riley R."/>
            <person name="Ohm R."/>
            <person name="Sun H."/>
            <person name="Tunlid A."/>
            <person name="Henrissat B."/>
            <person name="Grigoriev I.V."/>
            <person name="Hibbett D.S."/>
            <person name="Martin F."/>
        </authorList>
    </citation>
    <scope>NUCLEOTIDE SEQUENCE [LARGE SCALE GENOMIC DNA]</scope>
    <source>
        <strain evidence="3">LaAM-08-1</strain>
    </source>
</reference>
<dbReference type="HOGENOM" id="CLU_2386529_0_0_1"/>